<reference evidence="5 6" key="1">
    <citation type="submission" date="2019-12" db="EMBL/GenBank/DDBJ databases">
        <authorList>
            <person name="Alioto T."/>
            <person name="Alioto T."/>
            <person name="Gomez Garrido J."/>
        </authorList>
    </citation>
    <scope>NUCLEOTIDE SEQUENCE [LARGE SCALE GENOMIC DNA]</scope>
</reference>
<dbReference type="GO" id="GO:0043022">
    <property type="term" value="F:ribosome binding"/>
    <property type="evidence" value="ECO:0007669"/>
    <property type="project" value="TreeGrafter"/>
</dbReference>
<name>A0A8S0U3G7_OLEEU</name>
<evidence type="ECO:0000313" key="5">
    <source>
        <dbReference type="EMBL" id="CAA3011376.1"/>
    </source>
</evidence>
<dbReference type="GO" id="GO:0003743">
    <property type="term" value="F:translation initiation factor activity"/>
    <property type="evidence" value="ECO:0007669"/>
    <property type="project" value="UniProtKB-KW"/>
</dbReference>
<dbReference type="EMBL" id="CACTIH010007367">
    <property type="protein sequence ID" value="CAA3011376.1"/>
    <property type="molecule type" value="Genomic_DNA"/>
</dbReference>
<comment type="caution">
    <text evidence="5">The sequence shown here is derived from an EMBL/GenBank/DDBJ whole genome shotgun (WGS) entry which is preliminary data.</text>
</comment>
<dbReference type="InterPro" id="IPR024054">
    <property type="entry name" value="TIF2_asu_middle_sf"/>
</dbReference>
<dbReference type="CDD" id="cd04452">
    <property type="entry name" value="S1_IF2_alpha"/>
    <property type="match status" value="1"/>
</dbReference>
<dbReference type="PANTHER" id="PTHR10602:SF0">
    <property type="entry name" value="EUKARYOTIC TRANSLATION INITIATION FACTOR 2 SUBUNIT 1"/>
    <property type="match status" value="1"/>
</dbReference>
<dbReference type="InterPro" id="IPR011488">
    <property type="entry name" value="TIF_2_asu"/>
</dbReference>
<accession>A0A8S0U3G7</accession>
<keyword evidence="3" id="KW-0648">Protein biosynthesis</keyword>
<dbReference type="GO" id="GO:0005850">
    <property type="term" value="C:eukaryotic translation initiation factor 2 complex"/>
    <property type="evidence" value="ECO:0007669"/>
    <property type="project" value="TreeGrafter"/>
</dbReference>
<evidence type="ECO:0000256" key="1">
    <source>
        <dbReference type="ARBA" id="ARBA00007223"/>
    </source>
</evidence>
<gene>
    <name evidence="5" type="ORF">OLEA9_A119201</name>
</gene>
<dbReference type="AlphaFoldDB" id="A0A8S0U3G7"/>
<evidence type="ECO:0000259" key="4">
    <source>
        <dbReference type="PROSITE" id="PS50126"/>
    </source>
</evidence>
<dbReference type="OrthoDB" id="1705647at2759"/>
<dbReference type="Gramene" id="OE9A119201T1">
    <property type="protein sequence ID" value="OE9A119201C1"/>
    <property type="gene ID" value="OE9A119201"/>
</dbReference>
<dbReference type="InterPro" id="IPR003029">
    <property type="entry name" value="S1_domain"/>
</dbReference>
<dbReference type="SMART" id="SM00316">
    <property type="entry name" value="S1"/>
    <property type="match status" value="1"/>
</dbReference>
<evidence type="ECO:0000256" key="3">
    <source>
        <dbReference type="ARBA" id="ARBA00022917"/>
    </source>
</evidence>
<evidence type="ECO:0000256" key="2">
    <source>
        <dbReference type="ARBA" id="ARBA00022540"/>
    </source>
</evidence>
<dbReference type="FunFam" id="2.40.50.140:FF:000015">
    <property type="entry name" value="Eukaryotic translation initiation factor 2 subunit alpha"/>
    <property type="match status" value="1"/>
</dbReference>
<dbReference type="Gene3D" id="1.10.150.190">
    <property type="entry name" value="Translation initiation factor 2, subunit 1, domain 2"/>
    <property type="match status" value="1"/>
</dbReference>
<keyword evidence="2 5" id="KW-0396">Initiation factor</keyword>
<evidence type="ECO:0000313" key="6">
    <source>
        <dbReference type="Proteomes" id="UP000594638"/>
    </source>
</evidence>
<dbReference type="SUPFAM" id="SSF116742">
    <property type="entry name" value="eIF2alpha middle domain-like"/>
    <property type="match status" value="1"/>
</dbReference>
<dbReference type="Gene3D" id="2.40.50.140">
    <property type="entry name" value="Nucleic acid-binding proteins"/>
    <property type="match status" value="1"/>
</dbReference>
<feature type="domain" description="S1 motif" evidence="4">
    <location>
        <begin position="18"/>
        <end position="89"/>
    </location>
</feature>
<protein>
    <submittedName>
        <fullName evidence="5">Eukaryotic translation initiation factor 2 subunit alpha homolog</fullName>
    </submittedName>
</protein>
<dbReference type="GO" id="GO:0033290">
    <property type="term" value="C:eukaryotic 48S preinitiation complex"/>
    <property type="evidence" value="ECO:0007669"/>
    <property type="project" value="TreeGrafter"/>
</dbReference>
<comment type="similarity">
    <text evidence="1">Belongs to the eIF-2-alpha family.</text>
</comment>
<organism evidence="5 6">
    <name type="scientific">Olea europaea subsp. europaea</name>
    <dbReference type="NCBI Taxonomy" id="158383"/>
    <lineage>
        <taxon>Eukaryota</taxon>
        <taxon>Viridiplantae</taxon>
        <taxon>Streptophyta</taxon>
        <taxon>Embryophyta</taxon>
        <taxon>Tracheophyta</taxon>
        <taxon>Spermatophyta</taxon>
        <taxon>Magnoliopsida</taxon>
        <taxon>eudicotyledons</taxon>
        <taxon>Gunneridae</taxon>
        <taxon>Pentapetalae</taxon>
        <taxon>asterids</taxon>
        <taxon>lamiids</taxon>
        <taxon>Lamiales</taxon>
        <taxon>Oleaceae</taxon>
        <taxon>Oleeae</taxon>
        <taxon>Olea</taxon>
    </lineage>
</organism>
<dbReference type="PANTHER" id="PTHR10602">
    <property type="entry name" value="EUKARYOTIC TRANSLATION INITIATION FACTOR 2 SUBUNIT 1"/>
    <property type="match status" value="1"/>
</dbReference>
<dbReference type="GO" id="GO:0003723">
    <property type="term" value="F:RNA binding"/>
    <property type="evidence" value="ECO:0007669"/>
    <property type="project" value="InterPro"/>
</dbReference>
<proteinExistence type="inferred from homology"/>
<dbReference type="Pfam" id="PF00575">
    <property type="entry name" value="S1"/>
    <property type="match status" value="1"/>
</dbReference>
<dbReference type="InterPro" id="IPR044126">
    <property type="entry name" value="S1_IF2_alpha"/>
</dbReference>
<dbReference type="Proteomes" id="UP000594638">
    <property type="component" value="Unassembled WGS sequence"/>
</dbReference>
<dbReference type="PROSITE" id="PS50126">
    <property type="entry name" value="S1"/>
    <property type="match status" value="1"/>
</dbReference>
<dbReference type="InterPro" id="IPR012340">
    <property type="entry name" value="NA-bd_OB-fold"/>
</dbReference>
<sequence>MAQNLDCRMYEEKFPEIGTTVMIKIKSINSDTCAYVWLLEYNMEGMLSFRELSRRRIRSVASLVWVGRVEPVKVIDVDPRKGFVNLSKKRVSEEDRKACEDKYNKSKHVHSIMQYVAETENVDLEVSFCFLIMIGFPAIS</sequence>
<keyword evidence="6" id="KW-1185">Reference proteome</keyword>
<dbReference type="SUPFAM" id="SSF50249">
    <property type="entry name" value="Nucleic acid-binding proteins"/>
    <property type="match status" value="1"/>
</dbReference>